<dbReference type="Proteomes" id="UP000239649">
    <property type="component" value="Unassembled WGS sequence"/>
</dbReference>
<dbReference type="EMBL" id="LHPF02000001">
    <property type="protein sequence ID" value="PSC76467.1"/>
    <property type="molecule type" value="Genomic_DNA"/>
</dbReference>
<dbReference type="OrthoDB" id="507659at2759"/>
<evidence type="ECO:0000313" key="3">
    <source>
        <dbReference type="Proteomes" id="UP000239649"/>
    </source>
</evidence>
<keyword evidence="3" id="KW-1185">Reference proteome</keyword>
<feature type="transmembrane region" description="Helical" evidence="1">
    <location>
        <begin position="91"/>
        <end position="114"/>
    </location>
</feature>
<reference evidence="2 3" key="1">
    <citation type="journal article" date="2018" name="Plant J.">
        <title>Genome sequences of Chlorella sorokiniana UTEX 1602 and Micractinium conductrix SAG 241.80: implications to maltose excretion by a green alga.</title>
        <authorList>
            <person name="Arriola M.B."/>
            <person name="Velmurugan N."/>
            <person name="Zhang Y."/>
            <person name="Plunkett M.H."/>
            <person name="Hondzo H."/>
            <person name="Barney B.M."/>
        </authorList>
    </citation>
    <scope>NUCLEOTIDE SEQUENCE [LARGE SCALE GENOMIC DNA]</scope>
    <source>
        <strain evidence="2 3">SAG 241.80</strain>
    </source>
</reference>
<gene>
    <name evidence="2" type="primary">g166</name>
    <name evidence="2" type="ORF">C2E20_0166</name>
</gene>
<proteinExistence type="predicted"/>
<evidence type="ECO:0000313" key="2">
    <source>
        <dbReference type="EMBL" id="PSC76467.1"/>
    </source>
</evidence>
<comment type="caution">
    <text evidence="2">The sequence shown here is derived from an EMBL/GenBank/DDBJ whole genome shotgun (WGS) entry which is preliminary data.</text>
</comment>
<organism evidence="2 3">
    <name type="scientific">Micractinium conductrix</name>
    <dbReference type="NCBI Taxonomy" id="554055"/>
    <lineage>
        <taxon>Eukaryota</taxon>
        <taxon>Viridiplantae</taxon>
        <taxon>Chlorophyta</taxon>
        <taxon>core chlorophytes</taxon>
        <taxon>Trebouxiophyceae</taxon>
        <taxon>Chlorellales</taxon>
        <taxon>Chlorellaceae</taxon>
        <taxon>Chlorella clade</taxon>
        <taxon>Micractinium</taxon>
    </lineage>
</organism>
<name>A0A2P6VQW5_9CHLO</name>
<keyword evidence="1" id="KW-0812">Transmembrane</keyword>
<feature type="transmembrane region" description="Helical" evidence="1">
    <location>
        <begin position="64"/>
        <end position="84"/>
    </location>
</feature>
<feature type="transmembrane region" description="Helical" evidence="1">
    <location>
        <begin position="134"/>
        <end position="157"/>
    </location>
</feature>
<evidence type="ECO:0000256" key="1">
    <source>
        <dbReference type="SAM" id="Phobius"/>
    </source>
</evidence>
<feature type="transmembrane region" description="Helical" evidence="1">
    <location>
        <begin position="7"/>
        <end position="25"/>
    </location>
</feature>
<keyword evidence="1" id="KW-1133">Transmembrane helix</keyword>
<sequence>MKSGGGVLLVATLQLAVGMSLLGVYEGFKTHYFNNSLPTEGLPAGAAAELVATRAFYFHTPLDYLFWFSAVCAVCALFGLAGIFTQQPTLVTLFFAYNLMQSVVSFNFFVDVVADQKIRFVGEAAGVTGYEKAAAGLLFTIFVLSLASVYFTTRAVAEIKQKQKEVRYHEMSAGMSDALHFEPDV</sequence>
<keyword evidence="1" id="KW-0472">Membrane</keyword>
<accession>A0A2P6VQW5</accession>
<protein>
    <submittedName>
        <fullName evidence="2">Polysulfide reductase</fullName>
    </submittedName>
</protein>
<dbReference type="AlphaFoldDB" id="A0A2P6VQW5"/>